<gene>
    <name evidence="4" type="ORF">C1SCF055_LOCUS41601</name>
</gene>
<accession>A0A9P1DUE8</accession>
<comment type="caution">
    <text evidence="4">The sequence shown here is derived from an EMBL/GenBank/DDBJ whole genome shotgun (WGS) entry which is preliminary data.</text>
</comment>
<keyword evidence="6" id="KW-1185">Reference proteome</keyword>
<feature type="region of interest" description="Disordered" evidence="3">
    <location>
        <begin position="588"/>
        <end position="620"/>
    </location>
</feature>
<dbReference type="EMBL" id="CAMXCT020006611">
    <property type="protein sequence ID" value="CAL1170287.1"/>
    <property type="molecule type" value="Genomic_DNA"/>
</dbReference>
<feature type="region of interest" description="Disordered" evidence="3">
    <location>
        <begin position="1069"/>
        <end position="1092"/>
    </location>
</feature>
<feature type="region of interest" description="Disordered" evidence="3">
    <location>
        <begin position="2795"/>
        <end position="2816"/>
    </location>
</feature>
<feature type="compositionally biased region" description="Basic and acidic residues" evidence="3">
    <location>
        <begin position="2301"/>
        <end position="2312"/>
    </location>
</feature>
<feature type="region of interest" description="Disordered" evidence="3">
    <location>
        <begin position="879"/>
        <end position="907"/>
    </location>
</feature>
<feature type="compositionally biased region" description="Basic and acidic residues" evidence="3">
    <location>
        <begin position="2797"/>
        <end position="2816"/>
    </location>
</feature>
<feature type="region of interest" description="Disordered" evidence="3">
    <location>
        <begin position="1696"/>
        <end position="1798"/>
    </location>
</feature>
<dbReference type="Gene3D" id="3.40.50.150">
    <property type="entry name" value="Vaccinia Virus protein VP39"/>
    <property type="match status" value="1"/>
</dbReference>
<dbReference type="GO" id="GO:0008168">
    <property type="term" value="F:methyltransferase activity"/>
    <property type="evidence" value="ECO:0007669"/>
    <property type="project" value="UniProtKB-KW"/>
</dbReference>
<feature type="compositionally biased region" description="Basic and acidic residues" evidence="3">
    <location>
        <begin position="1635"/>
        <end position="1645"/>
    </location>
</feature>
<feature type="compositionally biased region" description="Low complexity" evidence="3">
    <location>
        <begin position="2313"/>
        <end position="2324"/>
    </location>
</feature>
<evidence type="ECO:0000313" key="4">
    <source>
        <dbReference type="EMBL" id="CAI4016912.1"/>
    </source>
</evidence>
<dbReference type="EMBL" id="CAMXCT030006611">
    <property type="protein sequence ID" value="CAL4804224.1"/>
    <property type="molecule type" value="Genomic_DNA"/>
</dbReference>
<dbReference type="SUPFAM" id="SSF53335">
    <property type="entry name" value="S-adenosyl-L-methionine-dependent methyltransferases"/>
    <property type="match status" value="1"/>
</dbReference>
<dbReference type="InterPro" id="IPR001525">
    <property type="entry name" value="C5_MeTfrase"/>
</dbReference>
<evidence type="ECO:0000313" key="5">
    <source>
        <dbReference type="EMBL" id="CAL1170287.1"/>
    </source>
</evidence>
<dbReference type="EMBL" id="CAMXCT010006611">
    <property type="protein sequence ID" value="CAI4016912.1"/>
    <property type="molecule type" value="Genomic_DNA"/>
</dbReference>
<keyword evidence="2" id="KW-0808">Transferase</keyword>
<evidence type="ECO:0000256" key="3">
    <source>
        <dbReference type="SAM" id="MobiDB-lite"/>
    </source>
</evidence>
<sequence length="2816" mass="296594">MEFLDALPVSSLASGKFCELVICDSMEEHHHLADFAGQKVILQWVNGCAPTLPIGTKISIWDFDHDSANGIATVKVDFSSHTRWVVALPREKEIQLNGRFIELCAGLGGWSCGLGYMKMNTRLLIDKDVNVATACSKWLNLPLFSLSEAYDMAAEGKTFPSCVIIADIFDKRLWTVIGLIGPDFGLVSAPSEPWSRAGRGSGLSSVDGKLMVFIPEMAQKTGIRCLVAENVAGIASHSHYKAMVHSAKRCGMPIRFTSIDDCFPVIPVRGDRWLATFLTAEIQIPMYLLEWISKVNFPKVHPKDSSIGNRDCIFLDMNDEERQELVPDHTAMLELSNAKYLPCWLFEDGKAALECRALGPHDILSDLMTMCGRQHLSADDLLLHKGLLTTLIRDHDGVRYVSPFEWMAALGWPCSLHLPREIEAAWTAAGNSISIPHVILALFKTHACLQDRSPWGAKIFNLRELMNIALHYRIKVSKVKQVCGESTRWLQSDDVHSSVVQVGSPPSPGCDPFCLGGFRGLSVCPVSESVSGTCTLGPLQGLHPTACVKPDDEHAPPHGGVPIPSAESLLNASAVGPQGLHPTASVTAEDEHAPPHGGVPIPSAESLPNASAVGPQGLHPTASVTAEDEHAPPHGGVPIPIAESLLNASAVGPQGLHPTASVTAEDEHAPPHGGVPIPSAESLLNASAVGPQGLHPTASVTAEDEHAPPHGGVPIPSAESLLNASAVGPQGLHPTASVTAEDEHAPPHGGVPIPSAESLLNAFAVGPQGLHPTASVTAEDEHAPPRGGVPIPSAESLLNAFAVGPQGLHPTASVTAADEHAPPRGGVPIPSAESLLNAFAVGPQGLHPTASVTAEVKHAPPRGGVPIPSAESLLNASAVGPQGLHPTASVKPDDEHAPPHGGVPIPSAESLLNASAVGPQGLHPTASVTAEDEHAPPHGGVPIPSAESLLNASAVGPQGLHPTASVTAEDEHAPPHGGVPIPSAESLLNAFAVGPQGLHPTAPVTAEVEHAPPRGGVPIPSAESLLNASTVGPQGLHPTASVTAEDEHAPPHGGVPIPSAESLLNASAVGPQGLHPMASAPPHGGVPIPSAESLLNTSAVGPQSLLHAASVKPEDEHAPPHGGVPIPSVESLLNASAVGPQVLHPTASVKPEDEHAPPHGGVLPIPSAESLLNASAVGPQGLHPTASVTAEDEHAPPHGGVPIQSAESLLNASAVGPQSLLHAASVKPEGEHAPPPGGVSIPSAESLLNAFAVGPQCLHPTASVTAEDEHAPPHGGVPIPTAESLLINAFAVGPQGLHPTASVTAEDEHAPPHGGVPIPSAESLLINGFAVGPRGLHHAASLKPEDEHAPPHGGVRIPSAELLNASAVGPQGLLHAASVTAEDEHAHGGVPISSAESLLNASAVGPQGLHLTASVTAEDEHAPPHEGVPIRNAEASLNAPAKGPQGLHPTASVKPEDEHAPPHGGVPIRNAKPLLDASAVDPCGLHPTAPGELENNHAPPHGGELIRNAESLLSASTVGPDEVHLTASVKPEDEHAPPHGGVPIRNAEALQGLHPTASVKPEDEHAPPHGPHGGVPIPGAESLPNTSAVGPQGLHAASVKPKDEHAPPEGGVPISSAESLLNASAVGPHGLHLSESVKPEDDHAPPHGGEPFRNAEALLIATTVGQGLHLTASVKPEDEHAPPDGGVSIRSAETLHSTPTAGPQGLHPTASVKSQDEHAPPYGGVPTGNAEPLLNASAVGPQASGVNEGDRAPSEVAVPTTSPYSDEYPASVRVARDNEDDPMNGMHGHEGPPTKRMKGSQTHWVALSEETWGFALFPEVARPFERVDTSDPDFGALALTSLQHCPDMKETISKWMMHAVIITGVDRLWPTTRVATIVDCDNQWIKVGPVKSSSTVLEILRSVLPHATTSDFAQVTVDGAKVPAMSIPPGVDRIQVQFIPVYYKASISMDTGEEISMPVCVTTTVNDILAQLQTLRVVHMSCVQVIQHENIIGSTDYVMNGSSLKFEVLRKAEVFLPAKLPEVALPVGLLEPPAHADIARSCNHPCIRLAIRDPKWSTVRTIAVTRDTTIAMALSKLMPEEFRDSCVQIAEPRGILLGSMPVYVLLGLTNVEVQLQRKHDIPVATLLAFPATAFEDQFQLGVGQEIPDEFKIKRWIRSPFQVKAYEKNMQSSSTLMEVAARFFAHCRSNQTLMVLINGRIIDPRLRVAETASSDVITVRSCPLAGGTKNQDVKNMINHQLKSRGVKDSELKARSEMFIAKATPEALRAFIPEPYQQQWSSIKSLANSLQVRLVTSEELKKFQQDKKDAKKSETASTASTSKSDSNASLRKLIDMQDITVDMSFLHAEGQEVHPLPASAFGADKTGVAVMHMSQASAYCPEAKLSPEPLAIVAIGSKPIEGKEIQMFPARNGKGDPILIPGCLFNFGEPAISTKDSVANVELEVQDAIVIEFWIQRAECKLWTDVKTPLLYLGQTIKDLKNTQIIASWAIKFYTGPRAVATHADAKYAHGFIRVLAEHVDQVLVKSGRDGVYLVPKGDDRRPHQAFTIIQVPNKSLELLAMAQRTPNVLGLVDTNSGLMLRCRREHYNKVRGAVFPESPLPEQGNYEPGDELWTLRHLAAHTTASSLTQALKSLGWTSAKALKPVGPNAWSIAARGSPPAMHVKLNGSFVVITPVSKTKTGVSAQALPVPLSAQLSGAGGTPVVNQSPPSRFNELKSELKTHIESLIEDKLTETRSNLQNLNAKVETTCSNVAALQKAQSETDGKIGSLEKTVHESHQSVVGSMSQMFQKLEASMNDRFNKMESHESKEPKRQKVNE</sequence>
<reference evidence="4" key="1">
    <citation type="submission" date="2022-10" db="EMBL/GenBank/DDBJ databases">
        <authorList>
            <person name="Chen Y."/>
            <person name="Dougan E. K."/>
            <person name="Chan C."/>
            <person name="Rhodes N."/>
            <person name="Thang M."/>
        </authorList>
    </citation>
    <scope>NUCLEOTIDE SEQUENCE</scope>
</reference>
<dbReference type="Pfam" id="PF00145">
    <property type="entry name" value="DNA_methylase"/>
    <property type="match status" value="1"/>
</dbReference>
<feature type="region of interest" description="Disordered" evidence="3">
    <location>
        <begin position="1558"/>
        <end position="1615"/>
    </location>
</feature>
<feature type="region of interest" description="Disordered" evidence="3">
    <location>
        <begin position="1438"/>
        <end position="1504"/>
    </location>
</feature>
<keyword evidence="1" id="KW-0489">Methyltransferase</keyword>
<evidence type="ECO:0000256" key="2">
    <source>
        <dbReference type="ARBA" id="ARBA00022679"/>
    </source>
</evidence>
<dbReference type="Proteomes" id="UP001152797">
    <property type="component" value="Unassembled WGS sequence"/>
</dbReference>
<proteinExistence type="predicted"/>
<evidence type="ECO:0000313" key="6">
    <source>
        <dbReference type="Proteomes" id="UP001152797"/>
    </source>
</evidence>
<evidence type="ECO:0000256" key="1">
    <source>
        <dbReference type="ARBA" id="ARBA00022603"/>
    </source>
</evidence>
<name>A0A9P1DUE8_9DINO</name>
<organism evidence="4">
    <name type="scientific">Cladocopium goreaui</name>
    <dbReference type="NCBI Taxonomy" id="2562237"/>
    <lineage>
        <taxon>Eukaryota</taxon>
        <taxon>Sar</taxon>
        <taxon>Alveolata</taxon>
        <taxon>Dinophyceae</taxon>
        <taxon>Suessiales</taxon>
        <taxon>Symbiodiniaceae</taxon>
        <taxon>Cladocopium</taxon>
    </lineage>
</organism>
<protein>
    <submittedName>
        <fullName evidence="4">Uncharacterized protein</fullName>
    </submittedName>
</protein>
<feature type="region of interest" description="Disordered" evidence="3">
    <location>
        <begin position="1629"/>
        <end position="1652"/>
    </location>
</feature>
<dbReference type="InterPro" id="IPR029063">
    <property type="entry name" value="SAM-dependent_MTases_sf"/>
</dbReference>
<feature type="region of interest" description="Disordered" evidence="3">
    <location>
        <begin position="2301"/>
        <end position="2325"/>
    </location>
</feature>
<dbReference type="GO" id="GO:0032259">
    <property type="term" value="P:methylation"/>
    <property type="evidence" value="ECO:0007669"/>
    <property type="project" value="UniProtKB-KW"/>
</dbReference>
<reference evidence="5" key="2">
    <citation type="submission" date="2024-04" db="EMBL/GenBank/DDBJ databases">
        <authorList>
            <person name="Chen Y."/>
            <person name="Shah S."/>
            <person name="Dougan E. K."/>
            <person name="Thang M."/>
            <person name="Chan C."/>
        </authorList>
    </citation>
    <scope>NUCLEOTIDE SEQUENCE [LARGE SCALE GENOMIC DNA]</scope>
</reference>